<evidence type="ECO:0000313" key="3">
    <source>
        <dbReference type="Proteomes" id="UP000095300"/>
    </source>
</evidence>
<dbReference type="PANTHER" id="PTHR11012">
    <property type="entry name" value="PROTEIN KINASE-LIKE DOMAIN-CONTAINING"/>
    <property type="match status" value="1"/>
</dbReference>
<sequence>METSGEDKFENLSKKDCLTIVKNYLKLTDENEVHVLAYEVSRASSDCVGFMGEYYKLKVEIQEKTSNNAQTLKFFVKSVPVANAYHRAECERKGFFVKESQVYEQILPNIHRYAKADLYPKSYLLRSNVIVLEDFSLAEKNLKQMKEDEKHTTKHYHLFLQLLAKLHASSLAWELEESIDIDKQFHHILFELQITNTNEWYTTGKEGLLYLAQGHPKFQYPEAQEFINNKLDDILNNLDEFVDPSKTLHNVLCHRDSWNSNIFWEYNQESQEPIGCRIVDFQLTRYCPPAIDVLNFLYNTYHDPVLRDKEIPEHLKYYRMIFRQELKRLQLPEDIIPDKEFEEDCQRALLPVRVLRAICVPLMKLPHGWADMMRATDAKTFDMYMNSDRREMFERVSSLDSTYRAKILYPIQEVMEYFGFKAK</sequence>
<reference evidence="2" key="1">
    <citation type="submission" date="2020-05" db="UniProtKB">
        <authorList>
            <consortium name="EnsemblMetazoa"/>
        </authorList>
    </citation>
    <scope>IDENTIFICATION</scope>
    <source>
        <strain evidence="2">USDA</strain>
    </source>
</reference>
<dbReference type="VEuPathDB" id="VectorBase:SCAU004348"/>
<feature type="domain" description="CHK kinase-like" evidence="1">
    <location>
        <begin position="130"/>
        <end position="328"/>
    </location>
</feature>
<accession>A0A1I8P2Y6</accession>
<dbReference type="InterPro" id="IPR015897">
    <property type="entry name" value="CHK_kinase-like"/>
</dbReference>
<dbReference type="InterPro" id="IPR004119">
    <property type="entry name" value="EcKL"/>
</dbReference>
<dbReference type="SMART" id="SM00587">
    <property type="entry name" value="CHK"/>
    <property type="match status" value="1"/>
</dbReference>
<dbReference type="InterPro" id="IPR011009">
    <property type="entry name" value="Kinase-like_dom_sf"/>
</dbReference>
<protein>
    <recommendedName>
        <fullName evidence="1">CHK kinase-like domain-containing protein</fullName>
    </recommendedName>
</protein>
<gene>
    <name evidence="2" type="primary">106081211</name>
</gene>
<dbReference type="EnsemblMetazoa" id="SCAU004348-RA">
    <property type="protein sequence ID" value="SCAU004348-PA"/>
    <property type="gene ID" value="SCAU004348"/>
</dbReference>
<organism evidence="2 3">
    <name type="scientific">Stomoxys calcitrans</name>
    <name type="common">Stable fly</name>
    <name type="synonym">Conops calcitrans</name>
    <dbReference type="NCBI Taxonomy" id="35570"/>
    <lineage>
        <taxon>Eukaryota</taxon>
        <taxon>Metazoa</taxon>
        <taxon>Ecdysozoa</taxon>
        <taxon>Arthropoda</taxon>
        <taxon>Hexapoda</taxon>
        <taxon>Insecta</taxon>
        <taxon>Pterygota</taxon>
        <taxon>Neoptera</taxon>
        <taxon>Endopterygota</taxon>
        <taxon>Diptera</taxon>
        <taxon>Brachycera</taxon>
        <taxon>Muscomorpha</taxon>
        <taxon>Muscoidea</taxon>
        <taxon>Muscidae</taxon>
        <taxon>Stomoxys</taxon>
    </lineage>
</organism>
<dbReference type="AlphaFoldDB" id="A0A1I8P2Y6"/>
<dbReference type="KEGG" id="scac:106081211"/>
<dbReference type="PANTHER" id="PTHR11012:SF48">
    <property type="entry name" value="CHK KINASE-LIKE DOMAIN-CONTAINING PROTEIN-RELATED"/>
    <property type="match status" value="1"/>
</dbReference>
<keyword evidence="3" id="KW-1185">Reference proteome</keyword>
<dbReference type="OrthoDB" id="190089at2759"/>
<dbReference type="Pfam" id="PF02958">
    <property type="entry name" value="EcKL"/>
    <property type="match status" value="1"/>
</dbReference>
<evidence type="ECO:0000259" key="1">
    <source>
        <dbReference type="SMART" id="SM00587"/>
    </source>
</evidence>
<name>A0A1I8P2Y6_STOCA</name>
<dbReference type="Gene3D" id="3.90.1200.10">
    <property type="match status" value="1"/>
</dbReference>
<proteinExistence type="predicted"/>
<dbReference type="Proteomes" id="UP000095300">
    <property type="component" value="Unassembled WGS sequence"/>
</dbReference>
<evidence type="ECO:0000313" key="2">
    <source>
        <dbReference type="EnsemblMetazoa" id="SCAU004348-PA"/>
    </source>
</evidence>
<dbReference type="SUPFAM" id="SSF56112">
    <property type="entry name" value="Protein kinase-like (PK-like)"/>
    <property type="match status" value="1"/>
</dbReference>
<dbReference type="STRING" id="35570.A0A1I8P2Y6"/>